<dbReference type="AlphaFoldDB" id="X1TUG5"/>
<keyword evidence="1" id="KW-0479">Metal-binding</keyword>
<dbReference type="PANTHER" id="PTHR43742">
    <property type="entry name" value="TRIMETHYLAMINE-N-OXIDE REDUCTASE"/>
    <property type="match status" value="1"/>
</dbReference>
<dbReference type="GO" id="GO:0016491">
    <property type="term" value="F:oxidoreductase activity"/>
    <property type="evidence" value="ECO:0007669"/>
    <property type="project" value="UniProtKB-KW"/>
</dbReference>
<evidence type="ECO:0000313" key="6">
    <source>
        <dbReference type="EMBL" id="GAI91210.1"/>
    </source>
</evidence>
<keyword evidence="2" id="KW-0500">Molybdenum</keyword>
<dbReference type="PANTHER" id="PTHR43742:SF9">
    <property type="entry name" value="TETRATHIONATE REDUCTASE SUBUNIT A"/>
    <property type="match status" value="1"/>
</dbReference>
<keyword evidence="1" id="KW-0411">Iron-sulfur</keyword>
<sequence length="232" mass="27284">MDALPQSQRRKQIAYDKFRLHSWPGQELLEKYMSKNLGEKGSVHWYTGQAHQPSVYRAILSEDPYPIKAMISSASNPMVSHSNTGMVYRALKKLDLYVVFDLMMNPSAQLADYVLPAASWLEREHLWSYLGYKDTLFGCHATVPVRTSNYDRRDDFTFWRELGVRLGQEDYWPWKSLKEACDERMKNCEISFDELCEKEYWRILEPGYQKYESQSFNTPTGKIELYSTILEE</sequence>
<dbReference type="Gene3D" id="3.40.50.740">
    <property type="match status" value="1"/>
</dbReference>
<proteinExistence type="predicted"/>
<evidence type="ECO:0000256" key="4">
    <source>
        <dbReference type="ARBA" id="ARBA00023002"/>
    </source>
</evidence>
<evidence type="ECO:0000256" key="2">
    <source>
        <dbReference type="ARBA" id="ARBA00022505"/>
    </source>
</evidence>
<keyword evidence="1" id="KW-0004">4Fe-4S</keyword>
<protein>
    <recommendedName>
        <fullName evidence="5">Molybdopterin oxidoreductase domain-containing protein</fullName>
    </recommendedName>
</protein>
<dbReference type="EMBL" id="BARW01023052">
    <property type="protein sequence ID" value="GAI91210.1"/>
    <property type="molecule type" value="Genomic_DNA"/>
</dbReference>
<evidence type="ECO:0000259" key="5">
    <source>
        <dbReference type="Pfam" id="PF00384"/>
    </source>
</evidence>
<name>X1TUG5_9ZZZZ</name>
<comment type="caution">
    <text evidence="6">The sequence shown here is derived from an EMBL/GenBank/DDBJ whole genome shotgun (WGS) entry which is preliminary data.</text>
</comment>
<feature type="domain" description="Molybdopterin oxidoreductase" evidence="5">
    <location>
        <begin position="66"/>
        <end position="163"/>
    </location>
</feature>
<evidence type="ECO:0000256" key="1">
    <source>
        <dbReference type="ARBA" id="ARBA00022485"/>
    </source>
</evidence>
<dbReference type="InterPro" id="IPR006656">
    <property type="entry name" value="Mopterin_OxRdtase"/>
</dbReference>
<feature type="non-terminal residue" evidence="6">
    <location>
        <position position="232"/>
    </location>
</feature>
<keyword evidence="1" id="KW-0408">Iron</keyword>
<dbReference type="Pfam" id="PF00384">
    <property type="entry name" value="Molybdopterin"/>
    <property type="match status" value="1"/>
</dbReference>
<gene>
    <name evidence="6" type="ORF">S12H4_38313</name>
</gene>
<keyword evidence="4" id="KW-0560">Oxidoreductase</keyword>
<accession>X1TUG5</accession>
<evidence type="ECO:0000256" key="3">
    <source>
        <dbReference type="ARBA" id="ARBA00022729"/>
    </source>
</evidence>
<organism evidence="6">
    <name type="scientific">marine sediment metagenome</name>
    <dbReference type="NCBI Taxonomy" id="412755"/>
    <lineage>
        <taxon>unclassified sequences</taxon>
        <taxon>metagenomes</taxon>
        <taxon>ecological metagenomes</taxon>
    </lineage>
</organism>
<reference evidence="6" key="1">
    <citation type="journal article" date="2014" name="Front. Microbiol.">
        <title>High frequency of phylogenetically diverse reductive dehalogenase-homologous genes in deep subseafloor sedimentary metagenomes.</title>
        <authorList>
            <person name="Kawai M."/>
            <person name="Futagami T."/>
            <person name="Toyoda A."/>
            <person name="Takaki Y."/>
            <person name="Nishi S."/>
            <person name="Hori S."/>
            <person name="Arai W."/>
            <person name="Tsubouchi T."/>
            <person name="Morono Y."/>
            <person name="Uchiyama I."/>
            <person name="Ito T."/>
            <person name="Fujiyama A."/>
            <person name="Inagaki F."/>
            <person name="Takami H."/>
        </authorList>
    </citation>
    <scope>NUCLEOTIDE SEQUENCE</scope>
    <source>
        <strain evidence="6">Expedition CK06-06</strain>
    </source>
</reference>
<dbReference type="SUPFAM" id="SSF53706">
    <property type="entry name" value="Formate dehydrogenase/DMSO reductase, domains 1-3"/>
    <property type="match status" value="1"/>
</dbReference>
<dbReference type="InterPro" id="IPR050612">
    <property type="entry name" value="Prok_Mopterin_Oxidored"/>
</dbReference>
<keyword evidence="3" id="KW-0732">Signal</keyword>
<dbReference type="GO" id="GO:0051539">
    <property type="term" value="F:4 iron, 4 sulfur cluster binding"/>
    <property type="evidence" value="ECO:0007669"/>
    <property type="project" value="UniProtKB-KW"/>
</dbReference>